<protein>
    <submittedName>
        <fullName evidence="2">PhoU domain-containing protein</fullName>
    </submittedName>
</protein>
<organism evidence="2 3">
    <name type="scientific">Halobium palmae</name>
    <dbReference type="NCBI Taxonomy" id="1776492"/>
    <lineage>
        <taxon>Archaea</taxon>
        <taxon>Methanobacteriati</taxon>
        <taxon>Methanobacteriota</taxon>
        <taxon>Stenosarchaea group</taxon>
        <taxon>Halobacteria</taxon>
        <taxon>Halobacteriales</taxon>
        <taxon>Haloferacaceae</taxon>
        <taxon>Halobium</taxon>
    </lineage>
</organism>
<sequence>MVETRKVQRLGPSTLAMTLPAEWAKEHGVNKGDEVSIRMGGKGTLTVLPESASTEDSEAELNADNLDADSLERAILAQYVLGRRVIHVYSEGGALDSEHINAVYKAETQLMGLGVIEETPERIAIRCSVDPEDFTLDNLLRRLENTGSTMRGEAIKALAHGNPDLAQRALNRERQANKIFVLLLRLIFTAYQNPNLCRAVGLESGFPLIGYRSVAKNLELTADNAEDIAEIVLETEGHTLDVDSKTMRRIREFTDQVDEITVKAVESVVDRDYDKTVEVRRMFRQIGDRESEILSDLPEMSNQELLRVREVLVSLQQTAQYAMRNAEIAANLALNEENEHVTIT</sequence>
<dbReference type="Proteomes" id="UP001596328">
    <property type="component" value="Unassembled WGS sequence"/>
</dbReference>
<dbReference type="InterPro" id="IPR038078">
    <property type="entry name" value="PhoU-like_sf"/>
</dbReference>
<evidence type="ECO:0000313" key="3">
    <source>
        <dbReference type="Proteomes" id="UP001596328"/>
    </source>
</evidence>
<comment type="caution">
    <text evidence="2">The sequence shown here is derived from an EMBL/GenBank/DDBJ whole genome shotgun (WGS) entry which is preliminary data.</text>
</comment>
<evidence type="ECO:0000313" key="2">
    <source>
        <dbReference type="EMBL" id="MFC6725508.1"/>
    </source>
</evidence>
<dbReference type="InterPro" id="IPR028366">
    <property type="entry name" value="PhoU"/>
</dbReference>
<reference evidence="2 3" key="1">
    <citation type="journal article" date="2019" name="Int. J. Syst. Evol. Microbiol.">
        <title>The Global Catalogue of Microorganisms (GCM) 10K type strain sequencing project: providing services to taxonomists for standard genome sequencing and annotation.</title>
        <authorList>
            <consortium name="The Broad Institute Genomics Platform"/>
            <consortium name="The Broad Institute Genome Sequencing Center for Infectious Disease"/>
            <person name="Wu L."/>
            <person name="Ma J."/>
        </authorList>
    </citation>
    <scope>NUCLEOTIDE SEQUENCE [LARGE SCALE GENOMIC DNA]</scope>
    <source>
        <strain evidence="2 3">NBRC 111368</strain>
    </source>
</reference>
<dbReference type="AlphaFoldDB" id="A0ABD5S2N0"/>
<dbReference type="SUPFAM" id="SSF109755">
    <property type="entry name" value="PhoU-like"/>
    <property type="match status" value="1"/>
</dbReference>
<dbReference type="SMART" id="SM00966">
    <property type="entry name" value="SpoVT_AbrB"/>
    <property type="match status" value="1"/>
</dbReference>
<dbReference type="PANTHER" id="PTHR42930:SF6">
    <property type="entry name" value="PHOSPHATE REGULATORY PROTEIN-LIKE PROTEIN"/>
    <property type="match status" value="1"/>
</dbReference>
<accession>A0ABD5S2N0</accession>
<dbReference type="PANTHER" id="PTHR42930">
    <property type="entry name" value="PHOSPHATE-SPECIFIC TRANSPORT SYSTEM ACCESSORY PROTEIN PHOU"/>
    <property type="match status" value="1"/>
</dbReference>
<dbReference type="InterPro" id="IPR007159">
    <property type="entry name" value="SpoVT-AbrB_dom"/>
</dbReference>
<keyword evidence="3" id="KW-1185">Reference proteome</keyword>
<gene>
    <name evidence="2" type="ORF">ACFQE1_14255</name>
</gene>
<proteinExistence type="predicted"/>
<dbReference type="Pfam" id="PF04014">
    <property type="entry name" value="MazE_antitoxin"/>
    <property type="match status" value="1"/>
</dbReference>
<name>A0ABD5S2N0_9EURY</name>
<evidence type="ECO:0000259" key="1">
    <source>
        <dbReference type="SMART" id="SM00966"/>
    </source>
</evidence>
<dbReference type="Gene3D" id="1.20.58.220">
    <property type="entry name" value="Phosphate transport system protein phou homolog 2, domain 2"/>
    <property type="match status" value="1"/>
</dbReference>
<dbReference type="EMBL" id="JBHSWU010000560">
    <property type="protein sequence ID" value="MFC6725508.1"/>
    <property type="molecule type" value="Genomic_DNA"/>
</dbReference>
<dbReference type="Pfam" id="PF01895">
    <property type="entry name" value="PhoU"/>
    <property type="match status" value="1"/>
</dbReference>
<feature type="domain" description="SpoVT-AbrB" evidence="1">
    <location>
        <begin position="9"/>
        <end position="55"/>
    </location>
</feature>
<dbReference type="InterPro" id="IPR026022">
    <property type="entry name" value="PhoU_dom"/>
</dbReference>